<reference evidence="1" key="1">
    <citation type="journal article" date="2023" name="Insect Mol. Biol.">
        <title>Genome sequencing provides insights into the evolution of gene families encoding plant cell wall-degrading enzymes in longhorned beetles.</title>
        <authorList>
            <person name="Shin N.R."/>
            <person name="Okamura Y."/>
            <person name="Kirsch R."/>
            <person name="Pauchet Y."/>
        </authorList>
    </citation>
    <scope>NUCLEOTIDE SEQUENCE</scope>
    <source>
        <strain evidence="1">MMC_N1</strain>
    </source>
</reference>
<sequence>MFLKTGKQFSLFKGFEPSHRYYESNLPDYHPKQHNSTLDRKENKESRFGIIPATSFGSSGSGVQYGNGNGNGGVGYVISPMKIDIGGVALGALIGLGAMLIVPKLMNILSSGHGGYRSKGFEPSHRYYESNLPDYHPKQHNSTLDRKKTRNLDSELFQQQPWAVLVVVCNMEMAMETRGVGYVINPMKIDNRRVATGSFNWTGGNVDCSKGLMNILSSGHGEYRSLEDGINTLFSYVLDGTAIKQAVEIGKAGDLEKCSTLYPKCPVTKENILKVISSLLPA</sequence>
<comment type="caution">
    <text evidence="1">The sequence shown here is derived from an EMBL/GenBank/DDBJ whole genome shotgun (WGS) entry which is preliminary data.</text>
</comment>
<gene>
    <name evidence="1" type="ORF">NQ317_000433</name>
</gene>
<dbReference type="Proteomes" id="UP001162164">
    <property type="component" value="Unassembled WGS sequence"/>
</dbReference>
<evidence type="ECO:0000313" key="1">
    <source>
        <dbReference type="EMBL" id="KAJ8965454.1"/>
    </source>
</evidence>
<proteinExistence type="predicted"/>
<accession>A0ABQ9IUH1</accession>
<keyword evidence="2" id="KW-1185">Reference proteome</keyword>
<protein>
    <submittedName>
        <fullName evidence="1">Uncharacterized protein</fullName>
    </submittedName>
</protein>
<dbReference type="EMBL" id="JAPWTJ010002604">
    <property type="protein sequence ID" value="KAJ8965454.1"/>
    <property type="molecule type" value="Genomic_DNA"/>
</dbReference>
<organism evidence="1 2">
    <name type="scientific">Molorchus minor</name>
    <dbReference type="NCBI Taxonomy" id="1323400"/>
    <lineage>
        <taxon>Eukaryota</taxon>
        <taxon>Metazoa</taxon>
        <taxon>Ecdysozoa</taxon>
        <taxon>Arthropoda</taxon>
        <taxon>Hexapoda</taxon>
        <taxon>Insecta</taxon>
        <taxon>Pterygota</taxon>
        <taxon>Neoptera</taxon>
        <taxon>Endopterygota</taxon>
        <taxon>Coleoptera</taxon>
        <taxon>Polyphaga</taxon>
        <taxon>Cucujiformia</taxon>
        <taxon>Chrysomeloidea</taxon>
        <taxon>Cerambycidae</taxon>
        <taxon>Lamiinae</taxon>
        <taxon>Monochamini</taxon>
        <taxon>Molorchus</taxon>
    </lineage>
</organism>
<name>A0ABQ9IUH1_9CUCU</name>
<evidence type="ECO:0000313" key="2">
    <source>
        <dbReference type="Proteomes" id="UP001162164"/>
    </source>
</evidence>